<name>A0ABU6L9D9_9GAMM</name>
<gene>
    <name evidence="3" type="ORF">VXS06_09085</name>
</gene>
<dbReference type="Gene3D" id="1.10.260.40">
    <property type="entry name" value="lambda repressor-like DNA-binding domains"/>
    <property type="match status" value="1"/>
</dbReference>
<keyword evidence="4" id="KW-1185">Reference proteome</keyword>
<organism evidence="3 4">
    <name type="scientific">Photobacterium toruni</name>
    <dbReference type="NCBI Taxonomy" id="1935446"/>
    <lineage>
        <taxon>Bacteria</taxon>
        <taxon>Pseudomonadati</taxon>
        <taxon>Pseudomonadota</taxon>
        <taxon>Gammaproteobacteria</taxon>
        <taxon>Vibrionales</taxon>
        <taxon>Vibrionaceae</taxon>
        <taxon>Photobacterium</taxon>
    </lineage>
</organism>
<dbReference type="RefSeq" id="WP_327774729.1">
    <property type="nucleotide sequence ID" value="NZ_JAYXUG010000005.1"/>
</dbReference>
<dbReference type="EMBL" id="JAYXUG010000005">
    <property type="protein sequence ID" value="MEC6831913.1"/>
    <property type="molecule type" value="Genomic_DNA"/>
</dbReference>
<dbReference type="InterPro" id="IPR032499">
    <property type="entry name" value="Phage_CI_C"/>
</dbReference>
<protein>
    <submittedName>
        <fullName evidence="3">Phage repressor protein CI</fullName>
    </submittedName>
</protein>
<evidence type="ECO:0000313" key="4">
    <source>
        <dbReference type="Proteomes" id="UP001306119"/>
    </source>
</evidence>
<evidence type="ECO:0000259" key="2">
    <source>
        <dbReference type="Pfam" id="PF16452"/>
    </source>
</evidence>
<evidence type="ECO:0000313" key="3">
    <source>
        <dbReference type="EMBL" id="MEC6831913.1"/>
    </source>
</evidence>
<accession>A0ABU6L9D9</accession>
<dbReference type="Pfam" id="PF16452">
    <property type="entry name" value="Phage_CI_C"/>
    <property type="match status" value="1"/>
</dbReference>
<reference evidence="3 4" key="1">
    <citation type="submission" date="2024-01" db="EMBL/GenBank/DDBJ databases">
        <title>Active colonisers of the gastrointestinal tract of Atlantic salmon farmed in a warm water region.</title>
        <authorList>
            <person name="Bowman J.P."/>
        </authorList>
    </citation>
    <scope>NUCLEOTIDE SEQUENCE [LARGE SCALE GENOMIC DNA]</scope>
    <source>
        <strain evidence="3 4">S3MW1</strain>
    </source>
</reference>
<dbReference type="Proteomes" id="UP001306119">
    <property type="component" value="Unassembled WGS sequence"/>
</dbReference>
<dbReference type="InterPro" id="IPR010982">
    <property type="entry name" value="Lambda_DNA-bd_dom_sf"/>
</dbReference>
<feature type="domain" description="Bacteriophage CI repressor N-terminal" evidence="1">
    <location>
        <begin position="19"/>
        <end position="82"/>
    </location>
</feature>
<evidence type="ECO:0000259" key="1">
    <source>
        <dbReference type="Pfam" id="PF07022"/>
    </source>
</evidence>
<feature type="domain" description="Bacteriophage CI repressor C-terminal" evidence="2">
    <location>
        <begin position="98"/>
        <end position="196"/>
    </location>
</feature>
<dbReference type="Pfam" id="PF07022">
    <property type="entry name" value="Phage_CI_repr"/>
    <property type="match status" value="1"/>
</dbReference>
<sequence>MSTTQEKISPFEYSGGRKFTSRLLNVTGVDNLVELSDLLNVPRTTISTWHRRDMTAYEVAVRICLATGASLKYVVLGEGEPFDTDVKPVDTSIPLTKEVLQDGEITKSNVIKFDGVLLNSYNLNQDTVRLIEHDSELMMVDTNKTNPTSGRYLINIDGSISINHLQRLPGKKLAMSFSESTIEVSDDDINVIGRIVMTMEKE</sequence>
<comment type="caution">
    <text evidence="3">The sequence shown here is derived from an EMBL/GenBank/DDBJ whole genome shotgun (WGS) entry which is preliminary data.</text>
</comment>
<dbReference type="InterPro" id="IPR010744">
    <property type="entry name" value="Phage_CI_N"/>
</dbReference>
<proteinExistence type="predicted"/>
<dbReference type="Gene3D" id="2.10.109.10">
    <property type="entry name" value="Umud Fragment, subunit A"/>
    <property type="match status" value="1"/>
</dbReference>